<keyword evidence="5" id="KW-0472">Membrane</keyword>
<dbReference type="Proteomes" id="UP000481861">
    <property type="component" value="Unassembled WGS sequence"/>
</dbReference>
<accession>A0A7C8IHP7</accession>
<comment type="similarity">
    <text evidence="2">Belongs to the IFI6/IFI27 family.</text>
</comment>
<evidence type="ECO:0000313" key="7">
    <source>
        <dbReference type="EMBL" id="KAF2873207.1"/>
    </source>
</evidence>
<evidence type="ECO:0000256" key="3">
    <source>
        <dbReference type="ARBA" id="ARBA00022692"/>
    </source>
</evidence>
<dbReference type="InterPro" id="IPR009311">
    <property type="entry name" value="IFI6/IFI27-like"/>
</dbReference>
<dbReference type="Gene3D" id="6.10.110.10">
    <property type="match status" value="1"/>
</dbReference>
<comment type="subcellular location">
    <subcellularLocation>
        <location evidence="1">Membrane</location>
        <topology evidence="1">Multi-pass membrane protein</topology>
    </subcellularLocation>
</comment>
<keyword evidence="4" id="KW-1133">Transmembrane helix</keyword>
<evidence type="ECO:0000256" key="1">
    <source>
        <dbReference type="ARBA" id="ARBA00004141"/>
    </source>
</evidence>
<dbReference type="Pfam" id="PF06140">
    <property type="entry name" value="Ifi-6-16"/>
    <property type="match status" value="1"/>
</dbReference>
<evidence type="ECO:0000256" key="6">
    <source>
        <dbReference type="SAM" id="MobiDB-lite"/>
    </source>
</evidence>
<evidence type="ECO:0000313" key="8">
    <source>
        <dbReference type="Proteomes" id="UP000481861"/>
    </source>
</evidence>
<evidence type="ECO:0000256" key="2">
    <source>
        <dbReference type="ARBA" id="ARBA00007262"/>
    </source>
</evidence>
<comment type="caution">
    <text evidence="7">The sequence shown here is derived from an EMBL/GenBank/DDBJ whole genome shotgun (WGS) entry which is preliminary data.</text>
</comment>
<evidence type="ECO:0000256" key="5">
    <source>
        <dbReference type="ARBA" id="ARBA00023136"/>
    </source>
</evidence>
<dbReference type="GO" id="GO:0016020">
    <property type="term" value="C:membrane"/>
    <property type="evidence" value="ECO:0007669"/>
    <property type="project" value="UniProtKB-SubCell"/>
</dbReference>
<feature type="compositionally biased region" description="Acidic residues" evidence="6">
    <location>
        <begin position="161"/>
        <end position="177"/>
    </location>
</feature>
<dbReference type="AlphaFoldDB" id="A0A7C8IHP7"/>
<dbReference type="InterPro" id="IPR038213">
    <property type="entry name" value="IFI6/IFI27-like_sf"/>
</dbReference>
<proteinExistence type="inferred from homology"/>
<protein>
    <submittedName>
        <fullName evidence="7">Uncharacterized protein</fullName>
    </submittedName>
</protein>
<keyword evidence="3" id="KW-0812">Transmembrane</keyword>
<name>A0A7C8IHP7_9PLEO</name>
<sequence>MWKTVLGTSSEISKHAAQDAWKAVGNLGQEAGKRAGLVVQDLKNTDWTGLPADAKGWIERHPGQTAGIAAGFLAPPLAVMAVPAVLGAAGFTAGGVAAGSAAAGIQAGIGNVVAGSVFATLQSAAMGGAGAAVVNGVVGGSAAAIAVAANVPGLVQAGGEDAGDEKDGDGEDGDGEDGGSKDGDAPVVDNSTSGND</sequence>
<dbReference type="PANTHER" id="PTHR16932">
    <property type="entry name" value="INTERFERON ALPHA-INDUCIBLE PROTEIN 27"/>
    <property type="match status" value="1"/>
</dbReference>
<evidence type="ECO:0000256" key="4">
    <source>
        <dbReference type="ARBA" id="ARBA00022989"/>
    </source>
</evidence>
<reference evidence="7 8" key="1">
    <citation type="submission" date="2020-01" db="EMBL/GenBank/DDBJ databases">
        <authorList>
            <consortium name="DOE Joint Genome Institute"/>
            <person name="Haridas S."/>
            <person name="Albert R."/>
            <person name="Binder M."/>
            <person name="Bloem J."/>
            <person name="Labutti K."/>
            <person name="Salamov A."/>
            <person name="Andreopoulos B."/>
            <person name="Baker S.E."/>
            <person name="Barry K."/>
            <person name="Bills G."/>
            <person name="Bluhm B.H."/>
            <person name="Cannon C."/>
            <person name="Castanera R."/>
            <person name="Culley D.E."/>
            <person name="Daum C."/>
            <person name="Ezra D."/>
            <person name="Gonzalez J.B."/>
            <person name="Henrissat B."/>
            <person name="Kuo A."/>
            <person name="Liang C."/>
            <person name="Lipzen A."/>
            <person name="Lutzoni F."/>
            <person name="Magnuson J."/>
            <person name="Mondo S."/>
            <person name="Nolan M."/>
            <person name="Ohm R."/>
            <person name="Pangilinan J."/>
            <person name="Park H.-J.H."/>
            <person name="Ramirez L."/>
            <person name="Alfaro M."/>
            <person name="Sun H."/>
            <person name="Tritt A."/>
            <person name="Yoshinaga Y."/>
            <person name="Zwiers L.-H.L."/>
            <person name="Turgeon B.G."/>
            <person name="Goodwin S.B."/>
            <person name="Spatafora J.W."/>
            <person name="Crous P.W."/>
            <person name="Grigoriev I.V."/>
        </authorList>
    </citation>
    <scope>NUCLEOTIDE SEQUENCE [LARGE SCALE GENOMIC DNA]</scope>
    <source>
        <strain evidence="7 8">CBS 611.86</strain>
    </source>
</reference>
<feature type="region of interest" description="Disordered" evidence="6">
    <location>
        <begin position="156"/>
        <end position="196"/>
    </location>
</feature>
<dbReference type="EMBL" id="JAADJZ010000008">
    <property type="protein sequence ID" value="KAF2873207.1"/>
    <property type="molecule type" value="Genomic_DNA"/>
</dbReference>
<dbReference type="PANTHER" id="PTHR16932:SF18">
    <property type="entry name" value="INTERFERON, ALPHA-INDUCIBLE PROTEIN 27-LIKE 2"/>
    <property type="match status" value="1"/>
</dbReference>
<dbReference type="OrthoDB" id="3794528at2759"/>
<gene>
    <name evidence="7" type="ORF">BDV95DRAFT_605763</name>
</gene>
<organism evidence="7 8">
    <name type="scientific">Massariosphaeria phaeospora</name>
    <dbReference type="NCBI Taxonomy" id="100035"/>
    <lineage>
        <taxon>Eukaryota</taxon>
        <taxon>Fungi</taxon>
        <taxon>Dikarya</taxon>
        <taxon>Ascomycota</taxon>
        <taxon>Pezizomycotina</taxon>
        <taxon>Dothideomycetes</taxon>
        <taxon>Pleosporomycetidae</taxon>
        <taxon>Pleosporales</taxon>
        <taxon>Pleosporales incertae sedis</taxon>
        <taxon>Massariosphaeria</taxon>
    </lineage>
</organism>
<keyword evidence="8" id="KW-1185">Reference proteome</keyword>